<dbReference type="Proteomes" id="UP000184339">
    <property type="component" value="Unassembled WGS sequence"/>
</dbReference>
<evidence type="ECO:0000259" key="6">
    <source>
        <dbReference type="Pfam" id="PF25975"/>
    </source>
</evidence>
<keyword evidence="2" id="KW-0813">Transport</keyword>
<dbReference type="InterPro" id="IPR058649">
    <property type="entry name" value="CzcB_C"/>
</dbReference>
<dbReference type="Pfam" id="PF25893">
    <property type="entry name" value="HH_CzcB"/>
    <property type="match status" value="1"/>
</dbReference>
<dbReference type="STRING" id="551987.SAMN05192549_11735"/>
<dbReference type="GO" id="GO:0022857">
    <property type="term" value="F:transmembrane transporter activity"/>
    <property type="evidence" value="ECO:0007669"/>
    <property type="project" value="InterPro"/>
</dbReference>
<dbReference type="NCBIfam" id="TIGR01730">
    <property type="entry name" value="RND_mfp"/>
    <property type="match status" value="1"/>
</dbReference>
<evidence type="ECO:0000313" key="8">
    <source>
        <dbReference type="Proteomes" id="UP000184339"/>
    </source>
</evidence>
<dbReference type="GO" id="GO:0016020">
    <property type="term" value="C:membrane"/>
    <property type="evidence" value="ECO:0007669"/>
    <property type="project" value="InterPro"/>
</dbReference>
<feature type="domain" description="CzcB-like alpha-helical hairpin" evidence="4">
    <location>
        <begin position="149"/>
        <end position="200"/>
    </location>
</feature>
<dbReference type="Gene3D" id="1.10.287.470">
    <property type="entry name" value="Helix hairpin bin"/>
    <property type="match status" value="1"/>
</dbReference>
<dbReference type="Pfam" id="PF25975">
    <property type="entry name" value="CzcB_C"/>
    <property type="match status" value="1"/>
</dbReference>
<name>A0A1M7RB37_9BURK</name>
<dbReference type="Gene3D" id="2.40.30.170">
    <property type="match status" value="1"/>
</dbReference>
<dbReference type="InterPro" id="IPR058647">
    <property type="entry name" value="BSH_CzcB-like"/>
</dbReference>
<gene>
    <name evidence="7" type="ORF">SAMN05192549_11735</name>
</gene>
<evidence type="ECO:0000259" key="5">
    <source>
        <dbReference type="Pfam" id="PF25973"/>
    </source>
</evidence>
<dbReference type="InterPro" id="IPR051909">
    <property type="entry name" value="MFP_Cation_Efflux"/>
</dbReference>
<keyword evidence="8" id="KW-1185">Reference proteome</keyword>
<dbReference type="SUPFAM" id="SSF111369">
    <property type="entry name" value="HlyD-like secretion proteins"/>
    <property type="match status" value="1"/>
</dbReference>
<evidence type="ECO:0000313" key="7">
    <source>
        <dbReference type="EMBL" id="SHN43494.1"/>
    </source>
</evidence>
<dbReference type="RefSeq" id="WP_072789617.1">
    <property type="nucleotide sequence ID" value="NZ_FRCX01000017.1"/>
</dbReference>
<evidence type="ECO:0000256" key="2">
    <source>
        <dbReference type="ARBA" id="ARBA00022448"/>
    </source>
</evidence>
<dbReference type="InterPro" id="IPR058648">
    <property type="entry name" value="HH_CzcB-like"/>
</dbReference>
<dbReference type="PANTHER" id="PTHR30097">
    <property type="entry name" value="CATION EFFLUX SYSTEM PROTEIN CUSB"/>
    <property type="match status" value="1"/>
</dbReference>
<protein>
    <submittedName>
        <fullName evidence="7">Membrane fusion protein, cobalt-zinc-cadmium efflux system</fullName>
    </submittedName>
</protein>
<reference evidence="8" key="1">
    <citation type="submission" date="2016-11" db="EMBL/GenBank/DDBJ databases">
        <authorList>
            <person name="Varghese N."/>
            <person name="Submissions S."/>
        </authorList>
    </citation>
    <scope>NUCLEOTIDE SEQUENCE [LARGE SCALE GENOMIC DNA]</scope>
    <source>
        <strain evidence="8">Sac-22</strain>
    </source>
</reference>
<dbReference type="FunFam" id="2.40.420.20:FF:000006">
    <property type="entry name" value="RND family efflux transporter MFP subunit"/>
    <property type="match status" value="1"/>
</dbReference>
<dbReference type="GO" id="GO:0030313">
    <property type="term" value="C:cell envelope"/>
    <property type="evidence" value="ECO:0007669"/>
    <property type="project" value="TreeGrafter"/>
</dbReference>
<feature type="domain" description="CzcB-like barrel-sandwich hybrid" evidence="5">
    <location>
        <begin position="108"/>
        <end position="246"/>
    </location>
</feature>
<feature type="domain" description="CzcB-like C-terminal circularly permuted SH3-like" evidence="6">
    <location>
        <begin position="332"/>
        <end position="391"/>
    </location>
</feature>
<sequence>MMEQQRGPLGWPLVAALVAVAAALGFGASHWLAARHAPVAAPASTSGATAAPAAATPAAASAADNGVEVKIPAEYIVIAKIAVETVGNGGLLAEILTAGTVAAPPNSEAVIVARAAGNVTRVKRQLGDTVRAGEALAQVDSLEAAAMAADHSVANAKAELARKSYARESSLFEQGVTPRQDMEAAQSSLAVAETEAHRASAVAKAAHVAADGKSVAVVSPINGRITAQMATLGGFVQPQTELFRVAGDGQVQVNASLPAADISRVAVGDKATIVASGGAPVEATVRSVTPTVSGSTRAATVVLTPVAPVRTLVVGEGVQARLHVKNGAAGLVVPEDAVQNVDGHDVLFVRTKDGFRVQPVLVGTRSGGVAQIVSGVSAGQQVATRNAFLVKADMIKSAKD</sequence>
<evidence type="ECO:0000256" key="1">
    <source>
        <dbReference type="ARBA" id="ARBA00009477"/>
    </source>
</evidence>
<dbReference type="PANTHER" id="PTHR30097:SF4">
    <property type="entry name" value="SLR6042 PROTEIN"/>
    <property type="match status" value="1"/>
</dbReference>
<dbReference type="GO" id="GO:0060003">
    <property type="term" value="P:copper ion export"/>
    <property type="evidence" value="ECO:0007669"/>
    <property type="project" value="TreeGrafter"/>
</dbReference>
<keyword evidence="3" id="KW-0170">Cobalt</keyword>
<dbReference type="Gene3D" id="2.40.50.100">
    <property type="match status" value="1"/>
</dbReference>
<comment type="similarity">
    <text evidence="1">Belongs to the membrane fusion protein (MFP) (TC 8.A.1) family.</text>
</comment>
<evidence type="ECO:0000256" key="3">
    <source>
        <dbReference type="ARBA" id="ARBA00023285"/>
    </source>
</evidence>
<organism evidence="7 8">
    <name type="scientific">Duganella sacchari</name>
    <dbReference type="NCBI Taxonomy" id="551987"/>
    <lineage>
        <taxon>Bacteria</taxon>
        <taxon>Pseudomonadati</taxon>
        <taxon>Pseudomonadota</taxon>
        <taxon>Betaproteobacteria</taxon>
        <taxon>Burkholderiales</taxon>
        <taxon>Oxalobacteraceae</taxon>
        <taxon>Telluria group</taxon>
        <taxon>Duganella</taxon>
    </lineage>
</organism>
<dbReference type="AlphaFoldDB" id="A0A1M7RB37"/>
<accession>A0A1M7RB37</accession>
<evidence type="ECO:0000259" key="4">
    <source>
        <dbReference type="Pfam" id="PF25893"/>
    </source>
</evidence>
<dbReference type="EMBL" id="FRCX01000017">
    <property type="protein sequence ID" value="SHN43494.1"/>
    <property type="molecule type" value="Genomic_DNA"/>
</dbReference>
<proteinExistence type="inferred from homology"/>
<dbReference type="Pfam" id="PF25973">
    <property type="entry name" value="BSH_CzcB"/>
    <property type="match status" value="1"/>
</dbReference>
<dbReference type="InterPro" id="IPR006143">
    <property type="entry name" value="RND_pump_MFP"/>
</dbReference>
<dbReference type="OrthoDB" id="9768185at2"/>
<dbReference type="GO" id="GO:0015679">
    <property type="term" value="P:plasma membrane copper ion transport"/>
    <property type="evidence" value="ECO:0007669"/>
    <property type="project" value="TreeGrafter"/>
</dbReference>
<dbReference type="Gene3D" id="2.40.420.20">
    <property type="match status" value="1"/>
</dbReference>